<comment type="similarity">
    <text evidence="4">Belongs to the Cob(I)alamin adenosyltransferase family.</text>
</comment>
<evidence type="ECO:0000259" key="6">
    <source>
        <dbReference type="Pfam" id="PF01923"/>
    </source>
</evidence>
<dbReference type="EMBL" id="VWPK01000022">
    <property type="protein sequence ID" value="KAA5611263.1"/>
    <property type="molecule type" value="Genomic_DNA"/>
</dbReference>
<evidence type="ECO:0000256" key="3">
    <source>
        <dbReference type="ARBA" id="ARBA00022840"/>
    </source>
</evidence>
<comment type="caution">
    <text evidence="7">The sequence shown here is derived from an EMBL/GenBank/DDBJ whole genome shotgun (WGS) entry which is preliminary data.</text>
</comment>
<organism evidence="7 8">
    <name type="scientific">Rhodovastum atsumiense</name>
    <dbReference type="NCBI Taxonomy" id="504468"/>
    <lineage>
        <taxon>Bacteria</taxon>
        <taxon>Pseudomonadati</taxon>
        <taxon>Pseudomonadota</taxon>
        <taxon>Alphaproteobacteria</taxon>
        <taxon>Acetobacterales</taxon>
        <taxon>Acetobacteraceae</taxon>
        <taxon>Rhodovastum</taxon>
    </lineage>
</organism>
<dbReference type="GO" id="GO:0008817">
    <property type="term" value="F:corrinoid adenosyltransferase activity"/>
    <property type="evidence" value="ECO:0007669"/>
    <property type="project" value="UniProtKB-UniRule"/>
</dbReference>
<sequence>MAEEATARGTRVVTRRGDGGETSVGGGARVPKDAARVEACGAIDELGTILGMLRAGATEDAEVAAMLRRVQVDLFHVCADLHGVAGQDAALAVTEAPLLRIEQELAAMDAAMPRLANFILAGGTQAAALAHFARAVARRAERRVVSLAHAEPVNPEILRYLNRLSDFLFVLARRLNDNGNGDDLWAPRGIR</sequence>
<evidence type="ECO:0000313" key="7">
    <source>
        <dbReference type="EMBL" id="KAA5611263.1"/>
    </source>
</evidence>
<keyword evidence="8" id="KW-1185">Reference proteome</keyword>
<protein>
    <recommendedName>
        <fullName evidence="4">Corrinoid adenosyltransferase</fullName>
        <ecNumber evidence="4">2.5.1.17</ecNumber>
    </recommendedName>
    <alternativeName>
        <fullName evidence="4">Cob(II)alamin adenosyltransferase</fullName>
    </alternativeName>
    <alternativeName>
        <fullName evidence="4">Cob(II)yrinic acid a,c-diamide adenosyltransferase</fullName>
    </alternativeName>
    <alternativeName>
        <fullName evidence="4">Cobinamide/cobalamin adenosyltransferase</fullName>
    </alternativeName>
</protein>
<dbReference type="InterPro" id="IPR016030">
    <property type="entry name" value="CblAdoTrfase-like"/>
</dbReference>
<comment type="catalytic activity">
    <reaction evidence="4">
        <text>2 cob(II)yrinate a,c diamide + reduced [electron-transfer flavoprotein] + 2 ATP = 2 adenosylcob(III)yrinate a,c-diamide + 2 triphosphate + oxidized [electron-transfer flavoprotein] + 3 H(+)</text>
        <dbReference type="Rhea" id="RHEA:11528"/>
        <dbReference type="Rhea" id="RHEA-COMP:10685"/>
        <dbReference type="Rhea" id="RHEA-COMP:10686"/>
        <dbReference type="ChEBI" id="CHEBI:15378"/>
        <dbReference type="ChEBI" id="CHEBI:18036"/>
        <dbReference type="ChEBI" id="CHEBI:30616"/>
        <dbReference type="ChEBI" id="CHEBI:57692"/>
        <dbReference type="ChEBI" id="CHEBI:58307"/>
        <dbReference type="ChEBI" id="CHEBI:58503"/>
        <dbReference type="ChEBI" id="CHEBI:58537"/>
        <dbReference type="EC" id="2.5.1.17"/>
    </reaction>
</comment>
<dbReference type="InterPro" id="IPR036451">
    <property type="entry name" value="CblAdoTrfase-like_sf"/>
</dbReference>
<dbReference type="RefSeq" id="WP_150041641.1">
    <property type="nucleotide sequence ID" value="NZ_OW485601.1"/>
</dbReference>
<dbReference type="Gene3D" id="1.20.1200.10">
    <property type="entry name" value="Cobalamin adenosyltransferase-like"/>
    <property type="match status" value="1"/>
</dbReference>
<comment type="catalytic activity">
    <reaction evidence="4">
        <text>2 cob(II)alamin + reduced [electron-transfer flavoprotein] + 2 ATP = 2 adenosylcob(III)alamin + 2 triphosphate + oxidized [electron-transfer flavoprotein] + 3 H(+)</text>
        <dbReference type="Rhea" id="RHEA:28671"/>
        <dbReference type="Rhea" id="RHEA-COMP:10685"/>
        <dbReference type="Rhea" id="RHEA-COMP:10686"/>
        <dbReference type="ChEBI" id="CHEBI:15378"/>
        <dbReference type="ChEBI" id="CHEBI:16304"/>
        <dbReference type="ChEBI" id="CHEBI:18036"/>
        <dbReference type="ChEBI" id="CHEBI:18408"/>
        <dbReference type="ChEBI" id="CHEBI:30616"/>
        <dbReference type="ChEBI" id="CHEBI:57692"/>
        <dbReference type="ChEBI" id="CHEBI:58307"/>
        <dbReference type="EC" id="2.5.1.17"/>
    </reaction>
</comment>
<keyword evidence="2 4" id="KW-0547">Nucleotide-binding</keyword>
<keyword evidence="3 4" id="KW-0067">ATP-binding</keyword>
<evidence type="ECO:0000256" key="4">
    <source>
        <dbReference type="RuleBase" id="RU366026"/>
    </source>
</evidence>
<evidence type="ECO:0000313" key="8">
    <source>
        <dbReference type="Proteomes" id="UP000325255"/>
    </source>
</evidence>
<dbReference type="InterPro" id="IPR029499">
    <property type="entry name" value="PduO-typ"/>
</dbReference>
<dbReference type="PANTHER" id="PTHR12213">
    <property type="entry name" value="CORRINOID ADENOSYLTRANSFERASE"/>
    <property type="match status" value="1"/>
</dbReference>
<gene>
    <name evidence="7" type="ORF">F1189_15005</name>
</gene>
<comment type="pathway">
    <text evidence="4">Cofactor biosynthesis; adenosylcobalamin biosynthesis; adenosylcobalamin from cob(II)yrinate a,c-diamide: step 2/7.</text>
</comment>
<dbReference type="Pfam" id="PF01923">
    <property type="entry name" value="Cob_adeno_trans"/>
    <property type="match status" value="1"/>
</dbReference>
<reference evidence="7 8" key="1">
    <citation type="submission" date="2019-09" db="EMBL/GenBank/DDBJ databases">
        <title>Genome sequence of Rhodovastum atsumiense, a diverse member of the Acetobacteraceae family of non-sulfur purple photosynthetic bacteria.</title>
        <authorList>
            <person name="Meyer T."/>
            <person name="Kyndt J."/>
        </authorList>
    </citation>
    <scope>NUCLEOTIDE SEQUENCE [LARGE SCALE GENOMIC DNA]</scope>
    <source>
        <strain evidence="7 8">DSM 21279</strain>
    </source>
</reference>
<dbReference type="AlphaFoldDB" id="A0A5M6ISI4"/>
<keyword evidence="1 4" id="KW-0808">Transferase</keyword>
<evidence type="ECO:0000256" key="2">
    <source>
        <dbReference type="ARBA" id="ARBA00022741"/>
    </source>
</evidence>
<accession>A0A5M6ISI4</accession>
<evidence type="ECO:0000256" key="5">
    <source>
        <dbReference type="SAM" id="MobiDB-lite"/>
    </source>
</evidence>
<feature type="domain" description="Cobalamin adenosyltransferase-like" evidence="6">
    <location>
        <begin position="13"/>
        <end position="174"/>
    </location>
</feature>
<dbReference type="Proteomes" id="UP000325255">
    <property type="component" value="Unassembled WGS sequence"/>
</dbReference>
<name>A0A5M6ISI4_9PROT</name>
<feature type="region of interest" description="Disordered" evidence="5">
    <location>
        <begin position="1"/>
        <end position="28"/>
    </location>
</feature>
<proteinExistence type="inferred from homology"/>
<dbReference type="GO" id="GO:0005524">
    <property type="term" value="F:ATP binding"/>
    <property type="evidence" value="ECO:0007669"/>
    <property type="project" value="UniProtKB-UniRule"/>
</dbReference>
<dbReference type="SUPFAM" id="SSF89028">
    <property type="entry name" value="Cobalamin adenosyltransferase-like"/>
    <property type="match status" value="1"/>
</dbReference>
<dbReference type="GO" id="GO:0009236">
    <property type="term" value="P:cobalamin biosynthetic process"/>
    <property type="evidence" value="ECO:0007669"/>
    <property type="project" value="UniProtKB-UniRule"/>
</dbReference>
<dbReference type="UniPathway" id="UPA00148">
    <property type="reaction ID" value="UER00233"/>
</dbReference>
<dbReference type="EC" id="2.5.1.17" evidence="4"/>
<dbReference type="PANTHER" id="PTHR12213:SF0">
    <property type="entry name" value="CORRINOID ADENOSYLTRANSFERASE MMAB"/>
    <property type="match status" value="1"/>
</dbReference>
<dbReference type="OrthoDB" id="9778896at2"/>
<dbReference type="NCBIfam" id="TIGR00636">
    <property type="entry name" value="PduO_Nterm"/>
    <property type="match status" value="1"/>
</dbReference>
<evidence type="ECO:0000256" key="1">
    <source>
        <dbReference type="ARBA" id="ARBA00022679"/>
    </source>
</evidence>
<keyword evidence="4" id="KW-0169">Cobalamin biosynthesis</keyword>